<dbReference type="SUPFAM" id="SSF51658">
    <property type="entry name" value="Xylose isomerase-like"/>
    <property type="match status" value="1"/>
</dbReference>
<evidence type="ECO:0000256" key="4">
    <source>
        <dbReference type="ARBA" id="ARBA00007389"/>
    </source>
</evidence>
<comment type="pathway">
    <text evidence="3 9">Carbohydrate metabolism; pentose and glucuronate interconversion.</text>
</comment>
<evidence type="ECO:0000256" key="3">
    <source>
        <dbReference type="ARBA" id="ARBA00004892"/>
    </source>
</evidence>
<dbReference type="InterPro" id="IPR036237">
    <property type="entry name" value="Xyl_isomerase-like_sf"/>
</dbReference>
<dbReference type="PANTHER" id="PTHR30387">
    <property type="entry name" value="MANNONATE DEHYDRATASE"/>
    <property type="match status" value="1"/>
</dbReference>
<proteinExistence type="inferred from homology"/>
<evidence type="ECO:0000256" key="2">
    <source>
        <dbReference type="ARBA" id="ARBA00002713"/>
    </source>
</evidence>
<sequence>MIFEESWRWFGNNDPVSIADIMQTGVSGIVTALHEVPVGAVWTKDAITKHLKKIADESNGSLRWNVVESLPVHESIKQGTAERDTYIAQYIESIKNLSQCGVNCICYNFMPILDWLRSNIHYQLEDGTNALLYDHIEVVIFDIYILKRQGAITHYEADVVEIASKRYQEMSADSLATLKNNLLLALPGDTEAFTLQQLKDGIDAYRNIDKNQLRQNLIYFLKRVVPVAEEYGVGLAIHPDDPPWPVFGLPRMVSTKKDLDYIFTEVPSIHNGLTFCSGSLGAHPENYLPDMVTNYYERIHFVHLRSVQRMDRFIFFEANHLEGSTDMHELITSFYNYSQENAYKILPMRPDHGHVMLDDIDKSFYPGYSLIGRLKGLAELRGLVMGIERIKT</sequence>
<evidence type="ECO:0000256" key="8">
    <source>
        <dbReference type="ARBA" id="ARBA00023239"/>
    </source>
</evidence>
<comment type="similarity">
    <text evidence="4 9">Belongs to the mannonate dehydratase family.</text>
</comment>
<comment type="caution">
    <text evidence="10">The sequence shown here is derived from an EMBL/GenBank/DDBJ whole genome shotgun (WGS) entry which is preliminary data.</text>
</comment>
<keyword evidence="11" id="KW-1185">Reference proteome</keyword>
<comment type="function">
    <text evidence="2 9">Catalyzes the dehydration of D-mannonate.</text>
</comment>
<dbReference type="PANTHER" id="PTHR30387:SF2">
    <property type="entry name" value="MANNONATE DEHYDRATASE"/>
    <property type="match status" value="1"/>
</dbReference>
<dbReference type="PIRSF" id="PIRSF016049">
    <property type="entry name" value="Man_dehyd"/>
    <property type="match status" value="1"/>
</dbReference>
<evidence type="ECO:0000256" key="9">
    <source>
        <dbReference type="HAMAP-Rule" id="MF_00106"/>
    </source>
</evidence>
<dbReference type="NCBIfam" id="TIGR00695">
    <property type="entry name" value="uxuA"/>
    <property type="match status" value="1"/>
</dbReference>
<dbReference type="HAMAP" id="MF_00106">
    <property type="entry name" value="UxuA"/>
    <property type="match status" value="1"/>
</dbReference>
<dbReference type="RefSeq" id="WP_281764982.1">
    <property type="nucleotide sequence ID" value="NZ_BRVO01000002.1"/>
</dbReference>
<evidence type="ECO:0000313" key="11">
    <source>
        <dbReference type="Proteomes" id="UP001143543"/>
    </source>
</evidence>
<protein>
    <recommendedName>
        <fullName evidence="5 9">Mannonate dehydratase</fullName>
        <ecNumber evidence="5 9">4.2.1.8</ecNumber>
    </recommendedName>
    <alternativeName>
        <fullName evidence="9">D-mannonate hydro-lyase</fullName>
    </alternativeName>
</protein>
<name>A0ABQ5MIY7_9FLAO</name>
<comment type="cofactor">
    <cofactor evidence="9">
        <name>Fe(2+)</name>
        <dbReference type="ChEBI" id="CHEBI:29033"/>
    </cofactor>
    <cofactor evidence="9">
        <name>Mn(2+)</name>
        <dbReference type="ChEBI" id="CHEBI:29035"/>
    </cofactor>
</comment>
<comment type="catalytic activity">
    <reaction evidence="1 9">
        <text>D-mannonate = 2-dehydro-3-deoxy-D-gluconate + H2O</text>
        <dbReference type="Rhea" id="RHEA:20097"/>
        <dbReference type="ChEBI" id="CHEBI:15377"/>
        <dbReference type="ChEBI" id="CHEBI:17767"/>
        <dbReference type="ChEBI" id="CHEBI:57990"/>
        <dbReference type="EC" id="4.2.1.8"/>
    </reaction>
</comment>
<keyword evidence="8 9" id="KW-0456">Lyase</keyword>
<dbReference type="NCBIfam" id="NF003027">
    <property type="entry name" value="PRK03906.1"/>
    <property type="match status" value="1"/>
</dbReference>
<dbReference type="Pfam" id="PF03786">
    <property type="entry name" value="UxuA"/>
    <property type="match status" value="1"/>
</dbReference>
<evidence type="ECO:0000256" key="1">
    <source>
        <dbReference type="ARBA" id="ARBA00001794"/>
    </source>
</evidence>
<dbReference type="Proteomes" id="UP001143543">
    <property type="component" value="Unassembled WGS sequence"/>
</dbReference>
<organism evidence="10 11">
    <name type="scientific">Neptunitalea lumnitzerae</name>
    <dbReference type="NCBI Taxonomy" id="2965509"/>
    <lineage>
        <taxon>Bacteria</taxon>
        <taxon>Pseudomonadati</taxon>
        <taxon>Bacteroidota</taxon>
        <taxon>Flavobacteriia</taxon>
        <taxon>Flavobacteriales</taxon>
        <taxon>Flavobacteriaceae</taxon>
        <taxon>Neptunitalea</taxon>
    </lineage>
</organism>
<evidence type="ECO:0000256" key="7">
    <source>
        <dbReference type="ARBA" id="ARBA00023211"/>
    </source>
</evidence>
<keyword evidence="7 9" id="KW-0464">Manganese</keyword>
<gene>
    <name evidence="10" type="primary">uxuA_1</name>
    <name evidence="9" type="synonym">uxuA</name>
    <name evidence="10" type="ORF">Y10_17130</name>
</gene>
<dbReference type="Gene3D" id="3.20.20.150">
    <property type="entry name" value="Divalent-metal-dependent TIM barrel enzymes"/>
    <property type="match status" value="2"/>
</dbReference>
<reference evidence="10" key="1">
    <citation type="submission" date="2022-07" db="EMBL/GenBank/DDBJ databases">
        <title>Taxonomy of Novel Oxalotrophic and Methylotrophic Bacteria.</title>
        <authorList>
            <person name="Sahin N."/>
            <person name="Tani A."/>
        </authorList>
    </citation>
    <scope>NUCLEOTIDE SEQUENCE</scope>
    <source>
        <strain evidence="10">Y10</strain>
    </source>
</reference>
<evidence type="ECO:0000313" key="10">
    <source>
        <dbReference type="EMBL" id="GLB49345.1"/>
    </source>
</evidence>
<dbReference type="EC" id="4.2.1.8" evidence="5 9"/>
<keyword evidence="6 9" id="KW-0408">Iron</keyword>
<dbReference type="EMBL" id="BRVO01000002">
    <property type="protein sequence ID" value="GLB49345.1"/>
    <property type="molecule type" value="Genomic_DNA"/>
</dbReference>
<evidence type="ECO:0000256" key="5">
    <source>
        <dbReference type="ARBA" id="ARBA00012927"/>
    </source>
</evidence>
<accession>A0ABQ5MIY7</accession>
<evidence type="ECO:0000256" key="6">
    <source>
        <dbReference type="ARBA" id="ARBA00023004"/>
    </source>
</evidence>
<dbReference type="InterPro" id="IPR004628">
    <property type="entry name" value="Man_deHydtase"/>
</dbReference>